<dbReference type="AlphaFoldDB" id="A0A934WZE8"/>
<dbReference type="PANTHER" id="PTHR43586:SF15">
    <property type="entry name" value="BLR3095 PROTEIN"/>
    <property type="match status" value="1"/>
</dbReference>
<protein>
    <submittedName>
        <fullName evidence="3">Aminotransferase class V-fold PLP-dependent enzyme</fullName>
    </submittedName>
</protein>
<gene>
    <name evidence="3" type="ORF">JKA74_11770</name>
</gene>
<name>A0A934WZE8_9BACT</name>
<evidence type="ECO:0000259" key="2">
    <source>
        <dbReference type="Pfam" id="PF00266"/>
    </source>
</evidence>
<evidence type="ECO:0000313" key="4">
    <source>
        <dbReference type="Proteomes" id="UP000611723"/>
    </source>
</evidence>
<evidence type="ECO:0000313" key="3">
    <source>
        <dbReference type="EMBL" id="MBK6265716.1"/>
    </source>
</evidence>
<accession>A0A934WZE8</accession>
<dbReference type="Pfam" id="PF00266">
    <property type="entry name" value="Aminotran_5"/>
    <property type="match status" value="1"/>
</dbReference>
<dbReference type="InterPro" id="IPR015421">
    <property type="entry name" value="PyrdxlP-dep_Trfase_major"/>
</dbReference>
<dbReference type="GO" id="GO:0008483">
    <property type="term" value="F:transaminase activity"/>
    <property type="evidence" value="ECO:0007669"/>
    <property type="project" value="UniProtKB-KW"/>
</dbReference>
<dbReference type="Proteomes" id="UP000611723">
    <property type="component" value="Unassembled WGS sequence"/>
</dbReference>
<comment type="caution">
    <text evidence="3">The sequence shown here is derived from an EMBL/GenBank/DDBJ whole genome shotgun (WGS) entry which is preliminary data.</text>
</comment>
<evidence type="ECO:0000256" key="1">
    <source>
        <dbReference type="ARBA" id="ARBA00022898"/>
    </source>
</evidence>
<dbReference type="InterPro" id="IPR015424">
    <property type="entry name" value="PyrdxlP-dep_Trfase"/>
</dbReference>
<dbReference type="PANTHER" id="PTHR43586">
    <property type="entry name" value="CYSTEINE DESULFURASE"/>
    <property type="match status" value="1"/>
</dbReference>
<keyword evidence="1" id="KW-0663">Pyridoxal phosphate</keyword>
<dbReference type="InterPro" id="IPR015422">
    <property type="entry name" value="PyrdxlP-dep_Trfase_small"/>
</dbReference>
<dbReference type="EMBL" id="JAEQBW010000004">
    <property type="protein sequence ID" value="MBK6265716.1"/>
    <property type="molecule type" value="Genomic_DNA"/>
</dbReference>
<dbReference type="SUPFAM" id="SSF53383">
    <property type="entry name" value="PLP-dependent transferases"/>
    <property type="match status" value="1"/>
</dbReference>
<proteinExistence type="predicted"/>
<keyword evidence="3" id="KW-0808">Transferase</keyword>
<keyword evidence="4" id="KW-1185">Reference proteome</keyword>
<keyword evidence="3" id="KW-0032">Aminotransferase</keyword>
<reference evidence="3" key="1">
    <citation type="submission" date="2021-01" db="EMBL/GenBank/DDBJ databases">
        <title>Marivirga aurantiaca sp. nov., isolated from intertidal surface sediments.</title>
        <authorList>
            <person name="Zhang M."/>
        </authorList>
    </citation>
    <scope>NUCLEOTIDE SEQUENCE</scope>
    <source>
        <strain evidence="3">S37H4</strain>
    </source>
</reference>
<dbReference type="InterPro" id="IPR000192">
    <property type="entry name" value="Aminotrans_V_dom"/>
</dbReference>
<dbReference type="Gene3D" id="3.40.640.10">
    <property type="entry name" value="Type I PLP-dependent aspartate aminotransferase-like (Major domain)"/>
    <property type="match status" value="1"/>
</dbReference>
<dbReference type="Gene3D" id="3.90.1150.10">
    <property type="entry name" value="Aspartate Aminotransferase, domain 1"/>
    <property type="match status" value="1"/>
</dbReference>
<feature type="domain" description="Aminotransferase class V" evidence="2">
    <location>
        <begin position="50"/>
        <end position="373"/>
    </location>
</feature>
<organism evidence="3 4">
    <name type="scientific">Marivirga aurantiaca</name>
    <dbReference type="NCBI Taxonomy" id="2802615"/>
    <lineage>
        <taxon>Bacteria</taxon>
        <taxon>Pseudomonadati</taxon>
        <taxon>Bacteroidota</taxon>
        <taxon>Cytophagia</taxon>
        <taxon>Cytophagales</taxon>
        <taxon>Marivirgaceae</taxon>
        <taxon>Marivirga</taxon>
    </lineage>
</organism>
<sequence length="383" mass="43089">MQDQKHLFELPDDIHYLNGAYMSPNLISVRAAGSAAVQRKSNPLNIQESDFFEPAEELKSLFGKLINASAEQIAIIPSASYGLMSAISNVPYKKSQHALIVSEEFPSDHLTLQRWCKEHGAELKILSPPKEKEGRAKIWSEKIINSITEDSAVLVMSSIHWMDGTLFDLQAIGEKCRKTDTTFIVDGTQSVGALPLDVQEFKIDALICAGYKWLMGPYSLGLAYYSEKFNEGKPIEESWMNRGEASDFSTLTKYPEEYSPGAGRYNVGEFSNFITLPMLKAAIEQILDWKPGNIQQYCRELMKPVFTCLKVNEIPTDSQDSIASHLTGIYLPDNVNMDQLMTELKINKVYVSARGRSVRVSPHLYNTSEDIEVFLAIFQKHLK</sequence>